<feature type="transmembrane region" description="Helical" evidence="1">
    <location>
        <begin position="167"/>
        <end position="185"/>
    </location>
</feature>
<protein>
    <submittedName>
        <fullName evidence="2">Uncharacterized protein</fullName>
    </submittedName>
</protein>
<sequence length="221" mass="24853">MLSEGWVRAVSEPSVESWSPFVVLKSGRVRREGSWIPQELGCKALVRGLGWCMGLRYPLWVACVPHVQLVFPPCCEPSFRDVLITLMVTPALMDVTLQEVAVVPLFSFVCFLCLFVIKAEVSPLVPRVGFCVNLGFVDPVLVVVWWVDLAFASPVVGVFLRVWNRGLVRIFPSGLITCMLSHWFMDFRSIWWFSRSVAGQLAYSEFCSVALSLCWCLSLAL</sequence>
<gene>
    <name evidence="2" type="ORF">TIFTF001_006513</name>
</gene>
<keyword evidence="1" id="KW-0472">Membrane</keyword>
<evidence type="ECO:0000313" key="3">
    <source>
        <dbReference type="Proteomes" id="UP001187192"/>
    </source>
</evidence>
<keyword evidence="1" id="KW-0812">Transmembrane</keyword>
<evidence type="ECO:0000313" key="2">
    <source>
        <dbReference type="EMBL" id="GMN37062.1"/>
    </source>
</evidence>
<keyword evidence="3" id="KW-1185">Reference proteome</keyword>
<dbReference type="AlphaFoldDB" id="A0AA88D0V3"/>
<feature type="transmembrane region" description="Helical" evidence="1">
    <location>
        <begin position="100"/>
        <end position="119"/>
    </location>
</feature>
<dbReference type="Proteomes" id="UP001187192">
    <property type="component" value="Unassembled WGS sequence"/>
</dbReference>
<reference evidence="2" key="1">
    <citation type="submission" date="2023-07" db="EMBL/GenBank/DDBJ databases">
        <title>draft genome sequence of fig (Ficus carica).</title>
        <authorList>
            <person name="Takahashi T."/>
            <person name="Nishimura K."/>
        </authorList>
    </citation>
    <scope>NUCLEOTIDE SEQUENCE</scope>
</reference>
<dbReference type="EMBL" id="BTGU01000006">
    <property type="protein sequence ID" value="GMN37062.1"/>
    <property type="molecule type" value="Genomic_DNA"/>
</dbReference>
<organism evidence="2 3">
    <name type="scientific">Ficus carica</name>
    <name type="common">Common fig</name>
    <dbReference type="NCBI Taxonomy" id="3494"/>
    <lineage>
        <taxon>Eukaryota</taxon>
        <taxon>Viridiplantae</taxon>
        <taxon>Streptophyta</taxon>
        <taxon>Embryophyta</taxon>
        <taxon>Tracheophyta</taxon>
        <taxon>Spermatophyta</taxon>
        <taxon>Magnoliopsida</taxon>
        <taxon>eudicotyledons</taxon>
        <taxon>Gunneridae</taxon>
        <taxon>Pentapetalae</taxon>
        <taxon>rosids</taxon>
        <taxon>fabids</taxon>
        <taxon>Rosales</taxon>
        <taxon>Moraceae</taxon>
        <taxon>Ficeae</taxon>
        <taxon>Ficus</taxon>
    </lineage>
</organism>
<name>A0AA88D0V3_FICCA</name>
<comment type="caution">
    <text evidence="2">The sequence shown here is derived from an EMBL/GenBank/DDBJ whole genome shotgun (WGS) entry which is preliminary data.</text>
</comment>
<accession>A0AA88D0V3</accession>
<proteinExistence type="predicted"/>
<keyword evidence="1" id="KW-1133">Transmembrane helix</keyword>
<evidence type="ECO:0000256" key="1">
    <source>
        <dbReference type="SAM" id="Phobius"/>
    </source>
</evidence>